<keyword evidence="4" id="KW-1133">Transmembrane helix</keyword>
<feature type="transmembrane region" description="Helical" evidence="4">
    <location>
        <begin position="84"/>
        <end position="102"/>
    </location>
</feature>
<keyword evidence="6" id="KW-1185">Reference proteome</keyword>
<dbReference type="GO" id="GO:0015920">
    <property type="term" value="P:lipopolysaccharide transport"/>
    <property type="evidence" value="ECO:0007669"/>
    <property type="project" value="TreeGrafter"/>
</dbReference>
<evidence type="ECO:0000313" key="5">
    <source>
        <dbReference type="EMBL" id="NIZ47579.1"/>
    </source>
</evidence>
<dbReference type="EMBL" id="JAATLK010000002">
    <property type="protein sequence ID" value="NIZ47579.1"/>
    <property type="molecule type" value="Genomic_DNA"/>
</dbReference>
<comment type="similarity">
    <text evidence="2">Belongs to the ABC-2 integral membrane protein family.</text>
</comment>
<dbReference type="PANTHER" id="PTHR30413:SF8">
    <property type="entry name" value="TRANSPORT PERMEASE PROTEIN"/>
    <property type="match status" value="1"/>
</dbReference>
<proteinExistence type="inferred from homology"/>
<protein>
    <recommendedName>
        <fullName evidence="7">ABC-2 type transporter domain-containing protein</fullName>
    </recommendedName>
</protein>
<keyword evidence="4" id="KW-0472">Membrane</keyword>
<reference evidence="5" key="1">
    <citation type="submission" date="2020-03" db="EMBL/GenBank/DDBJ databases">
        <title>Spirochaetal bacteria isolated from arthropods constitute a novel genus Entomospira genus novum within the order Spirochaetales.</title>
        <authorList>
            <person name="Grana-Miraglia L."/>
            <person name="Sikutova S."/>
            <person name="Fingerle V."/>
            <person name="Sing A."/>
            <person name="Castillo-Ramirez S."/>
            <person name="Margos G."/>
            <person name="Rudolf I."/>
        </authorList>
    </citation>
    <scope>NUCLEOTIDE SEQUENCE</scope>
    <source>
        <strain evidence="5">BR208</strain>
    </source>
</reference>
<dbReference type="Proteomes" id="UP000752013">
    <property type="component" value="Unassembled WGS sequence"/>
</dbReference>
<name>A0A968GD34_9SPIO</name>
<feature type="transmembrane region" description="Helical" evidence="4">
    <location>
        <begin position="254"/>
        <end position="275"/>
    </location>
</feature>
<evidence type="ECO:0000256" key="1">
    <source>
        <dbReference type="ARBA" id="ARBA00004429"/>
    </source>
</evidence>
<dbReference type="PANTHER" id="PTHR30413">
    <property type="entry name" value="INNER MEMBRANE TRANSPORT PERMEASE"/>
    <property type="match status" value="1"/>
</dbReference>
<evidence type="ECO:0000256" key="3">
    <source>
        <dbReference type="ARBA" id="ARBA00022448"/>
    </source>
</evidence>
<keyword evidence="3" id="KW-0813">Transport</keyword>
<accession>A0A968GD34</accession>
<feature type="transmembrane region" description="Helical" evidence="4">
    <location>
        <begin position="165"/>
        <end position="186"/>
    </location>
</feature>
<evidence type="ECO:0008006" key="7">
    <source>
        <dbReference type="Google" id="ProtNLM"/>
    </source>
</evidence>
<dbReference type="RefSeq" id="WP_167704151.1">
    <property type="nucleotide sequence ID" value="NZ_CP118169.1"/>
</dbReference>
<feature type="transmembrane region" description="Helical" evidence="4">
    <location>
        <begin position="53"/>
        <end position="72"/>
    </location>
</feature>
<comment type="caution">
    <text evidence="5">The sequence shown here is derived from an EMBL/GenBank/DDBJ whole genome shotgun (WGS) entry which is preliminary data.</text>
</comment>
<comment type="subcellular location">
    <subcellularLocation>
        <location evidence="1">Cell inner membrane</location>
        <topology evidence="1">Multi-pass membrane protein</topology>
    </subcellularLocation>
</comment>
<keyword evidence="4" id="KW-0812">Transmembrane</keyword>
<sequence>MKQKVSKIYYSQQRQTMKFYQVYITMIKSIWRSRWFIWMLFARDYFLANKRSFLGMGWLFLAPALSSMSWIAMNLLGVLNPGELAVPFPIFVLIGTSFWTLFNNTYMNNVSLFDPVGAMLGSVNFPRETLIIVQSGKSLANFLIASTLNTAILLFMGIYPNIYWLSLPLLIIPLLMLAISLGLMLMIIKNAIPDLERVFAFLFPMLMFITPIVFLPTAKSDKFLFLITYNPLTYLIGLPRDMVLFGHSEGWNGFWISSGVVTILFVMVLRAFYIAEELLIEKRY</sequence>
<feature type="transmembrane region" description="Helical" evidence="4">
    <location>
        <begin position="198"/>
        <end position="218"/>
    </location>
</feature>
<feature type="transmembrane region" description="Helical" evidence="4">
    <location>
        <begin position="139"/>
        <end position="159"/>
    </location>
</feature>
<organism evidence="5 6">
    <name type="scientific">Entomospira nematocerorum</name>
    <dbReference type="NCBI Taxonomy" id="2719987"/>
    <lineage>
        <taxon>Bacteria</taxon>
        <taxon>Pseudomonadati</taxon>
        <taxon>Spirochaetota</taxon>
        <taxon>Spirochaetia</taxon>
        <taxon>Spirochaetales</taxon>
        <taxon>Spirochaetaceae</taxon>
        <taxon>Entomospira</taxon>
    </lineage>
</organism>
<dbReference type="GO" id="GO:0005886">
    <property type="term" value="C:plasma membrane"/>
    <property type="evidence" value="ECO:0007669"/>
    <property type="project" value="UniProtKB-SubCell"/>
</dbReference>
<evidence type="ECO:0000256" key="4">
    <source>
        <dbReference type="SAM" id="Phobius"/>
    </source>
</evidence>
<dbReference type="AlphaFoldDB" id="A0A968GD34"/>
<evidence type="ECO:0000256" key="2">
    <source>
        <dbReference type="ARBA" id="ARBA00007783"/>
    </source>
</evidence>
<evidence type="ECO:0000313" key="6">
    <source>
        <dbReference type="Proteomes" id="UP000752013"/>
    </source>
</evidence>
<gene>
    <name evidence="5" type="ORF">HCT46_06615</name>
</gene>